<dbReference type="EMBL" id="JBHUIT010000027">
    <property type="protein sequence ID" value="MFD2257422.1"/>
    <property type="molecule type" value="Genomic_DNA"/>
</dbReference>
<keyword evidence="2" id="KW-1185">Reference proteome</keyword>
<proteinExistence type="predicted"/>
<accession>A0ABW5D8P0</accession>
<dbReference type="Proteomes" id="UP001597375">
    <property type="component" value="Unassembled WGS sequence"/>
</dbReference>
<protein>
    <submittedName>
        <fullName evidence="1">Uncharacterized protein</fullName>
    </submittedName>
</protein>
<evidence type="ECO:0000313" key="2">
    <source>
        <dbReference type="Proteomes" id="UP001597375"/>
    </source>
</evidence>
<gene>
    <name evidence="1" type="ORF">ACFSSA_12125</name>
</gene>
<organism evidence="1 2">
    <name type="scientific">Luteolibacter algae</name>
    <dbReference type="NCBI Taxonomy" id="454151"/>
    <lineage>
        <taxon>Bacteria</taxon>
        <taxon>Pseudomonadati</taxon>
        <taxon>Verrucomicrobiota</taxon>
        <taxon>Verrucomicrobiia</taxon>
        <taxon>Verrucomicrobiales</taxon>
        <taxon>Verrucomicrobiaceae</taxon>
        <taxon>Luteolibacter</taxon>
    </lineage>
</organism>
<sequence length="238" mass="26705">MKTVLITYLSVILALPVSAEIKSDRKSLLNSEPDVVYLEEIVDPPIRLKVIKEAPVYADKDGNRRLGFLQTDQFVTLEGMTAKAYRVRGKGTRNGVAGWVAPWAFTHEQEDFVTKLKQLYDRQIAVNEIIAGGGIAIGMTLDEVSQSRGKPTKTSVRRTADGESGSWEFIDYEEVKHYITRIDPVSRIAYRQLSHVTTEEKGKTVVEFENGLVTALEENENNGPGNVRIVVPPLIFRW</sequence>
<reference evidence="2" key="1">
    <citation type="journal article" date="2019" name="Int. J. Syst. Evol. Microbiol.">
        <title>The Global Catalogue of Microorganisms (GCM) 10K type strain sequencing project: providing services to taxonomists for standard genome sequencing and annotation.</title>
        <authorList>
            <consortium name="The Broad Institute Genomics Platform"/>
            <consortium name="The Broad Institute Genome Sequencing Center for Infectious Disease"/>
            <person name="Wu L."/>
            <person name="Ma J."/>
        </authorList>
    </citation>
    <scope>NUCLEOTIDE SEQUENCE [LARGE SCALE GENOMIC DNA]</scope>
    <source>
        <strain evidence="2">CGMCC 4.7106</strain>
    </source>
</reference>
<name>A0ABW5D8P0_9BACT</name>
<evidence type="ECO:0000313" key="1">
    <source>
        <dbReference type="EMBL" id="MFD2257422.1"/>
    </source>
</evidence>
<comment type="caution">
    <text evidence="1">The sequence shown here is derived from an EMBL/GenBank/DDBJ whole genome shotgun (WGS) entry which is preliminary data.</text>
</comment>
<dbReference type="RefSeq" id="WP_386820709.1">
    <property type="nucleotide sequence ID" value="NZ_JBHUIT010000027.1"/>
</dbReference>